<dbReference type="RefSeq" id="WP_123192411.1">
    <property type="nucleotide sequence ID" value="NZ_QICD01000015.1"/>
</dbReference>
<keyword evidence="5 6" id="KW-0411">Iron-sulfur</keyword>
<comment type="caution">
    <text evidence="7">The sequence shown here is derived from an EMBL/GenBank/DDBJ whole genome shotgun (WGS) entry which is preliminary data.</text>
</comment>
<gene>
    <name evidence="6" type="primary">hcp</name>
    <name evidence="7" type="ORF">DMP08_08050</name>
</gene>
<dbReference type="EMBL" id="QICD01000015">
    <property type="protein sequence ID" value="RNL42926.1"/>
    <property type="molecule type" value="Genomic_DNA"/>
</dbReference>
<dbReference type="NCBIfam" id="TIGR01703">
    <property type="entry name" value="hybrid_clust"/>
    <property type="match status" value="1"/>
</dbReference>
<feature type="modified residue" description="Cysteine persulfide" evidence="6">
    <location>
        <position position="398"/>
    </location>
</feature>
<feature type="binding site" evidence="6">
    <location>
        <position position="426"/>
    </location>
    <ligand>
        <name>hybrid [4Fe-2O-2S] cluster</name>
        <dbReference type="ChEBI" id="CHEBI:60519"/>
    </ligand>
</feature>
<dbReference type="InterPro" id="IPR004137">
    <property type="entry name" value="HCP/CODH"/>
</dbReference>
<comment type="function">
    <text evidence="6">Catalyzes the reduction of hydroxylamine to form NH(3) and H(2)O.</text>
</comment>
<proteinExistence type="inferred from homology"/>
<feature type="binding site" evidence="6">
    <location>
        <position position="224"/>
    </location>
    <ligand>
        <name>hybrid [4Fe-2O-2S] cluster</name>
        <dbReference type="ChEBI" id="CHEBI:60519"/>
    </ligand>
</feature>
<dbReference type="OrthoDB" id="9761526at2"/>
<dbReference type="GO" id="GO:0046872">
    <property type="term" value="F:metal ion binding"/>
    <property type="evidence" value="ECO:0007669"/>
    <property type="project" value="UniProtKB-KW"/>
</dbReference>
<dbReference type="HAMAP" id="MF_00069">
    <property type="entry name" value="Hydroxylam_reduct"/>
    <property type="match status" value="1"/>
</dbReference>
<keyword evidence="2 6" id="KW-0479">Metal-binding</keyword>
<dbReference type="InterPro" id="IPR016099">
    <property type="entry name" value="Prismane-like_a/b-sand"/>
</dbReference>
<dbReference type="Gene3D" id="3.40.50.2030">
    <property type="match status" value="2"/>
</dbReference>
<keyword evidence="6" id="KW-0004">4Fe-4S</keyword>
<dbReference type="GO" id="GO:0050418">
    <property type="term" value="F:hydroxylamine reductase activity"/>
    <property type="evidence" value="ECO:0007669"/>
    <property type="project" value="UniProtKB-UniRule"/>
</dbReference>
<feature type="binding site" description="via persulfide group" evidence="6">
    <location>
        <position position="398"/>
    </location>
    <ligand>
        <name>hybrid [4Fe-2O-2S] cluster</name>
        <dbReference type="ChEBI" id="CHEBI:60519"/>
    </ligand>
</feature>
<accession>A0A3N0B8G1</accession>
<feature type="binding site" evidence="6">
    <location>
        <position position="12"/>
    </location>
    <ligand>
        <name>[4Fe-4S] cluster</name>
        <dbReference type="ChEBI" id="CHEBI:49883"/>
    </ligand>
</feature>
<evidence type="ECO:0000313" key="7">
    <source>
        <dbReference type="EMBL" id="RNL42926.1"/>
    </source>
</evidence>
<feature type="binding site" evidence="6">
    <location>
        <position position="485"/>
    </location>
    <ligand>
        <name>hybrid [4Fe-2O-2S] cluster</name>
        <dbReference type="ChEBI" id="CHEBI:60519"/>
    </ligand>
</feature>
<evidence type="ECO:0000256" key="4">
    <source>
        <dbReference type="ARBA" id="ARBA00023004"/>
    </source>
</evidence>
<feature type="binding site" evidence="6">
    <location>
        <position position="292"/>
    </location>
    <ligand>
        <name>hybrid [4Fe-2O-2S] cluster</name>
        <dbReference type="ChEBI" id="CHEBI:60519"/>
    </ligand>
</feature>
<dbReference type="NCBIfam" id="NF003658">
    <property type="entry name" value="PRK05290.1"/>
    <property type="match status" value="1"/>
</dbReference>
<dbReference type="PIRSF" id="PIRSF000076">
    <property type="entry name" value="HCP"/>
    <property type="match status" value="1"/>
</dbReference>
<dbReference type="InterPro" id="IPR011254">
    <property type="entry name" value="Prismane-like_sf"/>
</dbReference>
<evidence type="ECO:0000256" key="3">
    <source>
        <dbReference type="ARBA" id="ARBA00023002"/>
    </source>
</evidence>
<dbReference type="Proteomes" id="UP000278632">
    <property type="component" value="Unassembled WGS sequence"/>
</dbReference>
<feature type="binding site" evidence="6">
    <location>
        <position position="9"/>
    </location>
    <ligand>
        <name>[4Fe-4S] cluster</name>
        <dbReference type="ChEBI" id="CHEBI:49883"/>
    </ligand>
</feature>
<evidence type="ECO:0000256" key="2">
    <source>
        <dbReference type="ARBA" id="ARBA00022723"/>
    </source>
</evidence>
<comment type="subcellular location">
    <subcellularLocation>
        <location evidence="6">Cytoplasm</location>
    </subcellularLocation>
</comment>
<keyword evidence="1 6" id="KW-0963">Cytoplasm</keyword>
<organism evidence="7 8">
    <name type="scientific">Paraeggerthella hongkongensis</name>
    <dbReference type="NCBI Taxonomy" id="230658"/>
    <lineage>
        <taxon>Bacteria</taxon>
        <taxon>Bacillati</taxon>
        <taxon>Actinomycetota</taxon>
        <taxon>Coriobacteriia</taxon>
        <taxon>Eggerthellales</taxon>
        <taxon>Eggerthellaceae</taxon>
        <taxon>Paraeggerthella</taxon>
    </lineage>
</organism>
<dbReference type="GO" id="GO:0005737">
    <property type="term" value="C:cytoplasm"/>
    <property type="evidence" value="ECO:0007669"/>
    <property type="project" value="UniProtKB-SubCell"/>
</dbReference>
<dbReference type="InterPro" id="IPR010048">
    <property type="entry name" value="Hydroxylam_reduct"/>
</dbReference>
<comment type="catalytic activity">
    <reaction evidence="6">
        <text>A + NH4(+) + H2O = hydroxylamine + AH2 + H(+)</text>
        <dbReference type="Rhea" id="RHEA:22052"/>
        <dbReference type="ChEBI" id="CHEBI:13193"/>
        <dbReference type="ChEBI" id="CHEBI:15377"/>
        <dbReference type="ChEBI" id="CHEBI:15378"/>
        <dbReference type="ChEBI" id="CHEBI:15429"/>
        <dbReference type="ChEBI" id="CHEBI:17499"/>
        <dbReference type="ChEBI" id="CHEBI:28938"/>
        <dbReference type="EC" id="1.7.99.1"/>
    </reaction>
</comment>
<comment type="cofactor">
    <cofactor evidence="6">
        <name>[4Fe-4S] cluster</name>
        <dbReference type="ChEBI" id="CHEBI:49883"/>
    </cofactor>
    <text evidence="6">Binds 1 [4Fe-4S] cluster.</text>
</comment>
<feature type="binding site" evidence="6">
    <location>
        <position position="28"/>
    </location>
    <ligand>
        <name>[4Fe-4S] cluster</name>
        <dbReference type="ChEBI" id="CHEBI:49883"/>
    </ligand>
</feature>
<dbReference type="GO" id="GO:0042542">
    <property type="term" value="P:response to hydrogen peroxide"/>
    <property type="evidence" value="ECO:0007669"/>
    <property type="project" value="TreeGrafter"/>
</dbReference>
<dbReference type="Pfam" id="PF03063">
    <property type="entry name" value="Prismane"/>
    <property type="match status" value="1"/>
</dbReference>
<dbReference type="PANTHER" id="PTHR30109:SF0">
    <property type="entry name" value="HYDROXYLAMINE REDUCTASE"/>
    <property type="match status" value="1"/>
</dbReference>
<evidence type="ECO:0000256" key="1">
    <source>
        <dbReference type="ARBA" id="ARBA00022490"/>
    </source>
</evidence>
<evidence type="ECO:0000256" key="5">
    <source>
        <dbReference type="ARBA" id="ARBA00023014"/>
    </source>
</evidence>
<keyword evidence="4 6" id="KW-0408">Iron</keyword>
<keyword evidence="3 6" id="KW-0560">Oxidoreductase</keyword>
<name>A0A3N0B8G1_9ACTN</name>
<feature type="binding site" evidence="6">
    <location>
        <position position="451"/>
    </location>
    <ligand>
        <name>hybrid [4Fe-2O-2S] cluster</name>
        <dbReference type="ChEBI" id="CHEBI:60519"/>
    </ligand>
</feature>
<reference evidence="8" key="1">
    <citation type="submission" date="2018-05" db="EMBL/GenBank/DDBJ databases">
        <title>Genome Sequencing of selected type strains of the family Eggerthellaceae.</title>
        <authorList>
            <person name="Danylec N."/>
            <person name="Stoll D.A."/>
            <person name="Doetsch A."/>
            <person name="Huch M."/>
        </authorList>
    </citation>
    <scope>NUCLEOTIDE SEQUENCE [LARGE SCALE GENOMIC DNA]</scope>
    <source>
        <strain evidence="8">DSM 16106</strain>
    </source>
</reference>
<feature type="binding site" evidence="6">
    <location>
        <position position="21"/>
    </location>
    <ligand>
        <name>[4Fe-4S] cluster</name>
        <dbReference type="ChEBI" id="CHEBI:49883"/>
    </ligand>
</feature>
<evidence type="ECO:0000313" key="8">
    <source>
        <dbReference type="Proteomes" id="UP000278632"/>
    </source>
</evidence>
<comment type="cofactor">
    <cofactor evidence="6">
        <name>hybrid [4Fe-2O-2S] cluster</name>
        <dbReference type="ChEBI" id="CHEBI:60519"/>
    </cofactor>
    <text evidence="6">Binds 1 hybrid [4Fe-2O-2S] cluster.</text>
</comment>
<keyword evidence="8" id="KW-1185">Reference proteome</keyword>
<evidence type="ECO:0000256" key="6">
    <source>
        <dbReference type="HAMAP-Rule" id="MF_00069"/>
    </source>
</evidence>
<feature type="binding site" evidence="6">
    <location>
        <position position="248"/>
    </location>
    <ligand>
        <name>hybrid [4Fe-2O-2S] cluster</name>
        <dbReference type="ChEBI" id="CHEBI:60519"/>
    </ligand>
</feature>
<dbReference type="SUPFAM" id="SSF56821">
    <property type="entry name" value="Prismane protein-like"/>
    <property type="match status" value="1"/>
</dbReference>
<dbReference type="FunFam" id="3.40.50.2030:FF:000001">
    <property type="entry name" value="Hydroxylamine reductase"/>
    <property type="match status" value="1"/>
</dbReference>
<dbReference type="EC" id="1.7.99.1" evidence="6"/>
<dbReference type="PANTHER" id="PTHR30109">
    <property type="entry name" value="HYDROXYLAMINE REDUCTASE"/>
    <property type="match status" value="1"/>
</dbReference>
<protein>
    <recommendedName>
        <fullName evidence="6">Hydroxylamine reductase</fullName>
        <ecNumber evidence="6">1.7.99.1</ecNumber>
    </recommendedName>
    <alternativeName>
        <fullName evidence="6">Hybrid-cluster protein</fullName>
        <shortName evidence="6">HCP</shortName>
    </alternativeName>
    <alternativeName>
        <fullName evidence="6">Prismane protein</fullName>
    </alternativeName>
</protein>
<dbReference type="GO" id="GO:0051539">
    <property type="term" value="F:4 iron, 4 sulfur cluster binding"/>
    <property type="evidence" value="ECO:0007669"/>
    <property type="project" value="UniProtKB-KW"/>
</dbReference>
<dbReference type="Gene3D" id="1.20.1270.20">
    <property type="match status" value="2"/>
</dbReference>
<comment type="similarity">
    <text evidence="6">Belongs to the HCP family.</text>
</comment>
<dbReference type="AlphaFoldDB" id="A0A3N0B8G1"/>
<dbReference type="GO" id="GO:0004601">
    <property type="term" value="F:peroxidase activity"/>
    <property type="evidence" value="ECO:0007669"/>
    <property type="project" value="TreeGrafter"/>
</dbReference>
<sequence>MTDANAMFCFQCEQTIGCSGCTGAAGACGKQASTAQVQDELTGALVGLARTVRAAGVTGDARRAADDLAMEGLFATLTNVDFDDAELASIVQRVHARRAGIAASAAVEETPDFDLGQVWNAPEDVRSLRSLVLFGLRGVAAYAYHAAVLGYRDETVSAFLHEGLEGVADAEADALLPLALKAGEVNLRCMELLDQANTQTFGTPEPTTVSRTVEAGPFIVVTGHDLHDLKLLLDQTAGRGVNVYTHGELLPAHAYPLFKQYPHLKGNLGTAWQNQRDEFAELPAPILFTTNCLMPPASSYANRVFTTGVVAYPGAAHIGAAEDGSKDFGPVIERALELGGFAESRVFAAIEGSRGESAGADASLVTGFGHGTILGVADTVVDAVKQGAISHFFLVGGCDGVRPGRSYFREFVQKTPEDSIVLTLACGKFRFNDLDLGSIGGLPRLMDMGQCNDAYGAIKVAVALAEAFGCGVNDLPLTLVLSWYEQKAVCILLTLLHLGIKGIYLGPTLPAFVSPAVLDVLVREFDVRPIGDPEEDLAVILGA</sequence>
<dbReference type="InterPro" id="IPR016100">
    <property type="entry name" value="Prismane_a-bundle"/>
</dbReference>
<feature type="binding site" evidence="6">
    <location>
        <position position="487"/>
    </location>
    <ligand>
        <name>hybrid [4Fe-2O-2S] cluster</name>
        <dbReference type="ChEBI" id="CHEBI:60519"/>
    </ligand>
</feature>